<dbReference type="NCBIfam" id="TIGR01740">
    <property type="entry name" value="pyrF"/>
    <property type="match status" value="1"/>
</dbReference>
<dbReference type="InterPro" id="IPR001754">
    <property type="entry name" value="OMPdeCOase_dom"/>
</dbReference>
<dbReference type="PANTHER" id="PTHR32119">
    <property type="entry name" value="OROTIDINE 5'-PHOSPHATE DECARBOXYLASE"/>
    <property type="match status" value="1"/>
</dbReference>
<comment type="catalytic activity">
    <reaction evidence="8 9">
        <text>orotidine 5'-phosphate + H(+) = UMP + CO2</text>
        <dbReference type="Rhea" id="RHEA:11596"/>
        <dbReference type="ChEBI" id="CHEBI:15378"/>
        <dbReference type="ChEBI" id="CHEBI:16526"/>
        <dbReference type="ChEBI" id="CHEBI:57538"/>
        <dbReference type="ChEBI" id="CHEBI:57865"/>
        <dbReference type="EC" id="4.1.1.23"/>
    </reaction>
</comment>
<keyword evidence="7 9" id="KW-0456">Lyase</keyword>
<proteinExistence type="inferred from homology"/>
<dbReference type="InterPro" id="IPR013785">
    <property type="entry name" value="Aldolase_TIM"/>
</dbReference>
<organism evidence="11 12">
    <name type="scientific">Ferrimicrobium acidiphilum</name>
    <dbReference type="NCBI Taxonomy" id="121039"/>
    <lineage>
        <taxon>Bacteria</taxon>
        <taxon>Bacillati</taxon>
        <taxon>Actinomycetota</taxon>
        <taxon>Acidimicrobiia</taxon>
        <taxon>Acidimicrobiales</taxon>
        <taxon>Acidimicrobiaceae</taxon>
        <taxon>Ferrimicrobium</taxon>
    </lineage>
</organism>
<evidence type="ECO:0000313" key="11">
    <source>
        <dbReference type="EMBL" id="MEX6428714.1"/>
    </source>
</evidence>
<keyword evidence="6 9" id="KW-0665">Pyrimidine biosynthesis</keyword>
<dbReference type="InterPro" id="IPR018089">
    <property type="entry name" value="OMPdecase_AS"/>
</dbReference>
<evidence type="ECO:0000256" key="5">
    <source>
        <dbReference type="ARBA" id="ARBA00022793"/>
    </source>
</evidence>
<sequence>MRERLILALDADDAVVALRLANGLRDYFAIAKVGLELFSATGPSVVFALREAGFRVFVDLKLHDIPTTVGRTARVLGSLGPAFVTLHAAGGVDMLRLGVQGLLEGSREAGEEMPIALAVSVLTSESRAEPELLATRISTALAGGAQGYVAAVQDLATTKAVAPSMISVVPGIRGKGGSPDDQARAATAQEALAAGADYLVIGRMVTEAPDPVEAADALLAGLFE</sequence>
<dbReference type="EC" id="4.1.1.23" evidence="3 9"/>
<dbReference type="PANTHER" id="PTHR32119:SF2">
    <property type="entry name" value="OROTIDINE 5'-PHOSPHATE DECARBOXYLASE"/>
    <property type="match status" value="1"/>
</dbReference>
<protein>
    <recommendedName>
        <fullName evidence="4 9">Orotidine 5'-phosphate decarboxylase</fullName>
        <ecNumber evidence="3 9">4.1.1.23</ecNumber>
    </recommendedName>
</protein>
<evidence type="ECO:0000256" key="7">
    <source>
        <dbReference type="ARBA" id="ARBA00023239"/>
    </source>
</evidence>
<evidence type="ECO:0000256" key="9">
    <source>
        <dbReference type="RuleBase" id="RU000512"/>
    </source>
</evidence>
<evidence type="ECO:0000313" key="12">
    <source>
        <dbReference type="Proteomes" id="UP001560267"/>
    </source>
</evidence>
<dbReference type="Gene3D" id="3.20.20.70">
    <property type="entry name" value="Aldolase class I"/>
    <property type="match status" value="1"/>
</dbReference>
<evidence type="ECO:0000256" key="8">
    <source>
        <dbReference type="ARBA" id="ARBA00049157"/>
    </source>
</evidence>
<dbReference type="InterPro" id="IPR014732">
    <property type="entry name" value="OMPdecase"/>
</dbReference>
<evidence type="ECO:0000259" key="10">
    <source>
        <dbReference type="SMART" id="SM00934"/>
    </source>
</evidence>
<dbReference type="GO" id="GO:0004590">
    <property type="term" value="F:orotidine-5'-phosphate decarboxylase activity"/>
    <property type="evidence" value="ECO:0007669"/>
    <property type="project" value="UniProtKB-EC"/>
</dbReference>
<dbReference type="PROSITE" id="PS00156">
    <property type="entry name" value="OMPDECASE"/>
    <property type="match status" value="1"/>
</dbReference>
<gene>
    <name evidence="11" type="primary">pyrF</name>
    <name evidence="11" type="ORF">AB6A68_02530</name>
</gene>
<dbReference type="InterPro" id="IPR011060">
    <property type="entry name" value="RibuloseP-bd_barrel"/>
</dbReference>
<keyword evidence="12" id="KW-1185">Reference proteome</keyword>
<dbReference type="SMART" id="SM00934">
    <property type="entry name" value="OMPdecase"/>
    <property type="match status" value="1"/>
</dbReference>
<accession>A0ABV3Y2L6</accession>
<dbReference type="Pfam" id="PF00215">
    <property type="entry name" value="OMPdecase"/>
    <property type="match status" value="1"/>
</dbReference>
<comment type="caution">
    <text evidence="11">The sequence shown here is derived from an EMBL/GenBank/DDBJ whole genome shotgun (WGS) entry which is preliminary data.</text>
</comment>
<evidence type="ECO:0000256" key="3">
    <source>
        <dbReference type="ARBA" id="ARBA00012321"/>
    </source>
</evidence>
<evidence type="ECO:0000256" key="6">
    <source>
        <dbReference type="ARBA" id="ARBA00022975"/>
    </source>
</evidence>
<dbReference type="Proteomes" id="UP001560267">
    <property type="component" value="Unassembled WGS sequence"/>
</dbReference>
<dbReference type="RefSeq" id="WP_298384672.1">
    <property type="nucleotide sequence ID" value="NZ_JBFSHR010000005.1"/>
</dbReference>
<feature type="domain" description="Orotidine 5'-phosphate decarboxylase" evidence="10">
    <location>
        <begin position="4"/>
        <end position="218"/>
    </location>
</feature>
<comment type="pathway">
    <text evidence="2 9">Pyrimidine metabolism; UMP biosynthesis via de novo pathway; UMP from orotate: step 2/2.</text>
</comment>
<dbReference type="EMBL" id="JBFSHR010000005">
    <property type="protein sequence ID" value="MEX6428714.1"/>
    <property type="molecule type" value="Genomic_DNA"/>
</dbReference>
<keyword evidence="5 9" id="KW-0210">Decarboxylase</keyword>
<comment type="function">
    <text evidence="1">Catalyzes the decarboxylation of orotidine 5'-monophosphate (OMP) to uridine 5'-monophosphate (UMP).</text>
</comment>
<evidence type="ECO:0000256" key="4">
    <source>
        <dbReference type="ARBA" id="ARBA00021923"/>
    </source>
</evidence>
<reference evidence="11 12" key="1">
    <citation type="submission" date="2024-07" db="EMBL/GenBank/DDBJ databases">
        <title>Draft Genome Sequence of Ferrimicrobium acidiphilum Strain YE2023, Isolated from a Pulp of Bioleach Reactor.</title>
        <authorList>
            <person name="Elkina Y.A."/>
            <person name="Bulaeva A.G."/>
            <person name="Beletsky A.V."/>
            <person name="Mardanov A.V."/>
        </authorList>
    </citation>
    <scope>NUCLEOTIDE SEQUENCE [LARGE SCALE GENOMIC DNA]</scope>
    <source>
        <strain evidence="11 12">YE2023</strain>
    </source>
</reference>
<name>A0ABV3Y2L6_9ACTN</name>
<evidence type="ECO:0000256" key="2">
    <source>
        <dbReference type="ARBA" id="ARBA00004861"/>
    </source>
</evidence>
<dbReference type="SUPFAM" id="SSF51366">
    <property type="entry name" value="Ribulose-phoshate binding barrel"/>
    <property type="match status" value="1"/>
</dbReference>
<dbReference type="CDD" id="cd04725">
    <property type="entry name" value="OMP_decarboxylase_like"/>
    <property type="match status" value="1"/>
</dbReference>
<comment type="similarity">
    <text evidence="9">Belongs to the OMP decarboxylase family.</text>
</comment>
<evidence type="ECO:0000256" key="1">
    <source>
        <dbReference type="ARBA" id="ARBA00002356"/>
    </source>
</evidence>